<proteinExistence type="inferred from homology"/>
<dbReference type="GO" id="GO:0065003">
    <property type="term" value="P:protein-containing complex assembly"/>
    <property type="evidence" value="ECO:0007669"/>
    <property type="project" value="InterPro"/>
</dbReference>
<evidence type="ECO:0000313" key="8">
    <source>
        <dbReference type="Proteomes" id="UP000067461"/>
    </source>
</evidence>
<evidence type="ECO:0000256" key="2">
    <source>
        <dbReference type="ARBA" id="ARBA00022490"/>
    </source>
</evidence>
<dbReference type="PIRSF" id="PIRSF036402">
    <property type="entry name" value="Ureas_acces_UreE"/>
    <property type="match status" value="1"/>
</dbReference>
<dbReference type="SUPFAM" id="SSF69287">
    <property type="entry name" value="Urease metallochaperone UreE, N-terminal domain"/>
    <property type="match status" value="1"/>
</dbReference>
<comment type="similarity">
    <text evidence="5">Belongs to the UreE family.</text>
</comment>
<dbReference type="Proteomes" id="UP000067461">
    <property type="component" value="Chromosome"/>
</dbReference>
<protein>
    <recommendedName>
        <fullName evidence="5">Urease accessory protein UreE</fullName>
    </recommendedName>
</protein>
<dbReference type="GO" id="GO:0005737">
    <property type="term" value="C:cytoplasm"/>
    <property type="evidence" value="ECO:0007669"/>
    <property type="project" value="UniProtKB-SubCell"/>
</dbReference>
<dbReference type="OrthoDB" id="5421304at2"/>
<comment type="function">
    <text evidence="5">Involved in urease metallocenter assembly. Binds nickel. Probably functions as a nickel donor during metallocenter assembly.</text>
</comment>
<comment type="subcellular location">
    <subcellularLocation>
        <location evidence="1 5">Cytoplasm</location>
    </subcellularLocation>
</comment>
<evidence type="ECO:0000256" key="1">
    <source>
        <dbReference type="ARBA" id="ARBA00004496"/>
    </source>
</evidence>
<evidence type="ECO:0000256" key="4">
    <source>
        <dbReference type="ARBA" id="ARBA00023186"/>
    </source>
</evidence>
<dbReference type="GO" id="GO:0019627">
    <property type="term" value="P:urea metabolic process"/>
    <property type="evidence" value="ECO:0007669"/>
    <property type="project" value="InterPro"/>
</dbReference>
<dbReference type="SMART" id="SM00988">
    <property type="entry name" value="UreE_N"/>
    <property type="match status" value="1"/>
</dbReference>
<keyword evidence="8" id="KW-1185">Reference proteome</keyword>
<evidence type="ECO:0000256" key="3">
    <source>
        <dbReference type="ARBA" id="ARBA00022596"/>
    </source>
</evidence>
<dbReference type="STRING" id="1458425.SRAA_1946"/>
<dbReference type="CDD" id="cd00571">
    <property type="entry name" value="UreE"/>
    <property type="match status" value="1"/>
</dbReference>
<dbReference type="GO" id="GO:0051082">
    <property type="term" value="F:unfolded protein binding"/>
    <property type="evidence" value="ECO:0007669"/>
    <property type="project" value="UniProtKB-UniRule"/>
</dbReference>
<accession>A0A060NKG6</accession>
<evidence type="ECO:0000256" key="5">
    <source>
        <dbReference type="HAMAP-Rule" id="MF_00822"/>
    </source>
</evidence>
<dbReference type="AlphaFoldDB" id="A0A060NKG6"/>
<sequence length="175" mass="18965">MLQAMRCIPAAQGLAAPLLKRAASLTLDWDLRQKSRFECSDSQGRSVAVFLPRGQVLRGGDALLTQDGTLLRVLAAPQAVLRISACPRQGQPLDLARAAYHLGNRHVPTELQAQWLQIEPDHVLAEMLTQMGLHLVALQAPFEPEAGAYGHPTRSAAAVHTHAHAHPHDCAHDHG</sequence>
<keyword evidence="3 5" id="KW-0533">Nickel</keyword>
<evidence type="ECO:0000313" key="7">
    <source>
        <dbReference type="EMBL" id="BAO81800.1"/>
    </source>
</evidence>
<dbReference type="GO" id="GO:0016151">
    <property type="term" value="F:nickel cation binding"/>
    <property type="evidence" value="ECO:0007669"/>
    <property type="project" value="UniProtKB-UniRule"/>
</dbReference>
<keyword evidence="2 5" id="KW-0963">Cytoplasm</keyword>
<dbReference type="SUPFAM" id="SSF69737">
    <property type="entry name" value="Urease metallochaperone UreE, C-terminal domain"/>
    <property type="match status" value="1"/>
</dbReference>
<evidence type="ECO:0000259" key="6">
    <source>
        <dbReference type="SMART" id="SM00988"/>
    </source>
</evidence>
<keyword evidence="4 5" id="KW-0143">Chaperone</keyword>
<name>A0A060NKG6_9BURK</name>
<dbReference type="KEGG" id="cbaa:SRAA_1946"/>
<gene>
    <name evidence="5" type="primary">ureE</name>
    <name evidence="7" type="ORF">SRAA_1946</name>
</gene>
<dbReference type="Gene3D" id="3.30.70.790">
    <property type="entry name" value="UreE, C-terminal domain"/>
    <property type="match status" value="1"/>
</dbReference>
<dbReference type="NCBIfam" id="NF009751">
    <property type="entry name" value="PRK13261.1-1"/>
    <property type="match status" value="1"/>
</dbReference>
<dbReference type="InterPro" id="IPR012406">
    <property type="entry name" value="UreE"/>
</dbReference>
<dbReference type="GO" id="GO:0006457">
    <property type="term" value="P:protein folding"/>
    <property type="evidence" value="ECO:0007669"/>
    <property type="project" value="InterPro"/>
</dbReference>
<dbReference type="InterPro" id="IPR004029">
    <property type="entry name" value="UreE_N"/>
</dbReference>
<organism evidence="7 8">
    <name type="scientific">Serpentinimonas raichei</name>
    <dbReference type="NCBI Taxonomy" id="1458425"/>
    <lineage>
        <taxon>Bacteria</taxon>
        <taxon>Pseudomonadati</taxon>
        <taxon>Pseudomonadota</taxon>
        <taxon>Betaproteobacteria</taxon>
        <taxon>Burkholderiales</taxon>
        <taxon>Comamonadaceae</taxon>
        <taxon>Serpentinimonas</taxon>
    </lineage>
</organism>
<dbReference type="InterPro" id="IPR007864">
    <property type="entry name" value="UreE_C_dom"/>
</dbReference>
<dbReference type="Pfam" id="PF05194">
    <property type="entry name" value="UreE_C"/>
    <property type="match status" value="1"/>
</dbReference>
<dbReference type="HOGENOM" id="CLU_093757_2_0_4"/>
<dbReference type="Gene3D" id="2.60.260.20">
    <property type="entry name" value="Urease metallochaperone UreE, N-terminal domain"/>
    <property type="match status" value="1"/>
</dbReference>
<reference evidence="7 8" key="1">
    <citation type="journal article" date="2014" name="Nat. Commun.">
        <title>Physiological and genomic features of highly alkaliphilic hydrogen-utilizing Betaproteobacteria from a continental serpentinizing site.</title>
        <authorList>
            <person name="Suzuki S."/>
            <person name="Kuenen J.G."/>
            <person name="Schipper K."/>
            <person name="van der Velde S."/>
            <person name="Ishii S."/>
            <person name="Wu A."/>
            <person name="Sorokin D.Y."/>
            <person name="Tenney A."/>
            <person name="Meng X.Y."/>
            <person name="Morrill P.L."/>
            <person name="Kamagata Y."/>
            <person name="Muyzer G."/>
            <person name="Nealson K.H."/>
        </authorList>
    </citation>
    <scope>NUCLEOTIDE SEQUENCE [LARGE SCALE GENOMIC DNA]</scope>
    <source>
        <strain evidence="7 8">A1</strain>
    </source>
</reference>
<feature type="domain" description="UreE urease accessory N-terminal" evidence="6">
    <location>
        <begin position="7"/>
        <end position="71"/>
    </location>
</feature>
<dbReference type="HAMAP" id="MF_00822">
    <property type="entry name" value="UreE"/>
    <property type="match status" value="1"/>
</dbReference>
<dbReference type="InterPro" id="IPR036118">
    <property type="entry name" value="UreE_N_sf"/>
</dbReference>
<dbReference type="Pfam" id="PF02814">
    <property type="entry name" value="UreE_N"/>
    <property type="match status" value="1"/>
</dbReference>
<dbReference type="EMBL" id="AP014568">
    <property type="protein sequence ID" value="BAO81800.1"/>
    <property type="molecule type" value="Genomic_DNA"/>
</dbReference>